<protein>
    <submittedName>
        <fullName evidence="3">YcxB family protein</fullName>
    </submittedName>
</protein>
<organism evidence="3 4">
    <name type="scientific">Sphingomonas immobilis</name>
    <dbReference type="NCBI Taxonomy" id="3063997"/>
    <lineage>
        <taxon>Bacteria</taxon>
        <taxon>Pseudomonadati</taxon>
        <taxon>Pseudomonadota</taxon>
        <taxon>Alphaproteobacteria</taxon>
        <taxon>Sphingomonadales</taxon>
        <taxon>Sphingomonadaceae</taxon>
        <taxon>Sphingomonas</taxon>
    </lineage>
</organism>
<feature type="transmembrane region" description="Helical" evidence="1">
    <location>
        <begin position="64"/>
        <end position="86"/>
    </location>
</feature>
<keyword evidence="1" id="KW-0812">Transmembrane</keyword>
<dbReference type="Proteomes" id="UP001176468">
    <property type="component" value="Unassembled WGS sequence"/>
</dbReference>
<evidence type="ECO:0000313" key="4">
    <source>
        <dbReference type="Proteomes" id="UP001176468"/>
    </source>
</evidence>
<accession>A0ABT8ZUW4</accession>
<name>A0ABT8ZUW4_9SPHN</name>
<gene>
    <name evidence="3" type="ORF">Q5H94_03430</name>
</gene>
<reference evidence="3" key="1">
    <citation type="submission" date="2023-07" db="EMBL/GenBank/DDBJ databases">
        <authorList>
            <person name="Kim M.K."/>
        </authorList>
    </citation>
    <scope>NUCLEOTIDE SEQUENCE</scope>
    <source>
        <strain evidence="3">CA1-15</strain>
    </source>
</reference>
<evidence type="ECO:0000313" key="3">
    <source>
        <dbReference type="EMBL" id="MDO7841365.1"/>
    </source>
</evidence>
<keyword evidence="1" id="KW-1133">Transmembrane helix</keyword>
<evidence type="ECO:0000256" key="1">
    <source>
        <dbReference type="SAM" id="Phobius"/>
    </source>
</evidence>
<feature type="transmembrane region" description="Helical" evidence="1">
    <location>
        <begin position="31"/>
        <end position="52"/>
    </location>
</feature>
<feature type="domain" description="YcxB-like C-terminal" evidence="2">
    <location>
        <begin position="110"/>
        <end position="169"/>
    </location>
</feature>
<keyword evidence="1" id="KW-0472">Membrane</keyword>
<sequence length="178" mass="19641">MTGSVTFTPSEADVVAATRANYLWLIRRKPALRAGVIIAVCAGIGSALEPLLDKNGQPPLTMPLFFIAGFMVGASLWGLLCLLALAQQPARARRVFRQQRSIHKPFVYSWSDDGLEWTSASGGARFAWNELHGWRESPATFVIYSSESLFQFLPRHAFAPGMEDDLRATLVRSGLPVY</sequence>
<evidence type="ECO:0000259" key="2">
    <source>
        <dbReference type="Pfam" id="PF14317"/>
    </source>
</evidence>
<dbReference type="EMBL" id="JAUQSZ010000002">
    <property type="protein sequence ID" value="MDO7841365.1"/>
    <property type="molecule type" value="Genomic_DNA"/>
</dbReference>
<dbReference type="Pfam" id="PF14317">
    <property type="entry name" value="YcxB"/>
    <property type="match status" value="1"/>
</dbReference>
<dbReference type="InterPro" id="IPR025588">
    <property type="entry name" value="YcxB-like_C"/>
</dbReference>
<keyword evidence="4" id="KW-1185">Reference proteome</keyword>
<proteinExistence type="predicted"/>
<comment type="caution">
    <text evidence="3">The sequence shown here is derived from an EMBL/GenBank/DDBJ whole genome shotgun (WGS) entry which is preliminary data.</text>
</comment>